<dbReference type="GO" id="GO:0048471">
    <property type="term" value="C:perinuclear region of cytoplasm"/>
    <property type="evidence" value="ECO:0007669"/>
    <property type="project" value="TreeGrafter"/>
</dbReference>
<dbReference type="EMBL" id="HE573021">
    <property type="protein sequence ID" value="CCC48179.1"/>
    <property type="molecule type" value="Genomic_DNA"/>
</dbReference>
<keyword evidence="3" id="KW-0677">Repeat</keyword>
<evidence type="ECO:0008006" key="5">
    <source>
        <dbReference type="Google" id="ProtNLM"/>
    </source>
</evidence>
<dbReference type="GO" id="GO:0006913">
    <property type="term" value="P:nucleocytoplasmic transport"/>
    <property type="evidence" value="ECO:0007669"/>
    <property type="project" value="TreeGrafter"/>
</dbReference>
<dbReference type="InterPro" id="IPR027038">
    <property type="entry name" value="RanGap"/>
</dbReference>
<dbReference type="PANTHER" id="PTHR24113">
    <property type="entry name" value="RAN GTPASE-ACTIVATING PROTEIN 1"/>
    <property type="match status" value="1"/>
</dbReference>
<dbReference type="InterPro" id="IPR032675">
    <property type="entry name" value="LRR_dom_sf"/>
</dbReference>
<name>G0TW63_TRYVY</name>
<dbReference type="Pfam" id="PF13516">
    <property type="entry name" value="LRR_6"/>
    <property type="match status" value="6"/>
</dbReference>
<dbReference type="GO" id="GO:0005634">
    <property type="term" value="C:nucleus"/>
    <property type="evidence" value="ECO:0007669"/>
    <property type="project" value="TreeGrafter"/>
</dbReference>
<organism evidence="4">
    <name type="scientific">Trypanosoma vivax (strain Y486)</name>
    <dbReference type="NCBI Taxonomy" id="1055687"/>
    <lineage>
        <taxon>Eukaryota</taxon>
        <taxon>Discoba</taxon>
        <taxon>Euglenozoa</taxon>
        <taxon>Kinetoplastea</taxon>
        <taxon>Metakinetoplastina</taxon>
        <taxon>Trypanosomatida</taxon>
        <taxon>Trypanosomatidae</taxon>
        <taxon>Trypanosoma</taxon>
        <taxon>Duttonella</taxon>
    </lineage>
</organism>
<dbReference type="Gene3D" id="3.80.10.10">
    <property type="entry name" value="Ribonuclease Inhibitor"/>
    <property type="match status" value="4"/>
</dbReference>
<evidence type="ECO:0000313" key="4">
    <source>
        <dbReference type="EMBL" id="CCC48179.1"/>
    </source>
</evidence>
<keyword evidence="1" id="KW-0343">GTPase activation</keyword>
<dbReference type="GO" id="GO:0031267">
    <property type="term" value="F:small GTPase binding"/>
    <property type="evidence" value="ECO:0007669"/>
    <property type="project" value="TreeGrafter"/>
</dbReference>
<evidence type="ECO:0000256" key="3">
    <source>
        <dbReference type="ARBA" id="ARBA00022737"/>
    </source>
</evidence>
<reference evidence="4" key="1">
    <citation type="journal article" date="2012" name="Proc. Natl. Acad. Sci. U.S.A.">
        <title>Antigenic diversity is generated by distinct evolutionary mechanisms in African trypanosome species.</title>
        <authorList>
            <person name="Jackson A.P."/>
            <person name="Berry A."/>
            <person name="Aslett M."/>
            <person name="Allison H.C."/>
            <person name="Burton P."/>
            <person name="Vavrova-Anderson J."/>
            <person name="Brown R."/>
            <person name="Browne H."/>
            <person name="Corton N."/>
            <person name="Hauser H."/>
            <person name="Gamble J."/>
            <person name="Gilderthorp R."/>
            <person name="Marcello L."/>
            <person name="McQuillan J."/>
            <person name="Otto T.D."/>
            <person name="Quail M.A."/>
            <person name="Sanders M.J."/>
            <person name="van Tonder A."/>
            <person name="Ginger M.L."/>
            <person name="Field M.C."/>
            <person name="Barry J.D."/>
            <person name="Hertz-Fowler C."/>
            <person name="Berriman M."/>
        </authorList>
    </citation>
    <scope>NUCLEOTIDE SEQUENCE</scope>
    <source>
        <strain evidence="4">Y486</strain>
    </source>
</reference>
<evidence type="ECO:0000256" key="2">
    <source>
        <dbReference type="ARBA" id="ARBA00022614"/>
    </source>
</evidence>
<evidence type="ECO:0000256" key="1">
    <source>
        <dbReference type="ARBA" id="ARBA00022468"/>
    </source>
</evidence>
<protein>
    <recommendedName>
        <fullName evidence="5">Leucine-rich repeat protein (LRRP)</fullName>
    </recommendedName>
</protein>
<accession>G0TW63</accession>
<dbReference type="SMART" id="SM00368">
    <property type="entry name" value="LRR_RI"/>
    <property type="match status" value="7"/>
</dbReference>
<keyword evidence="2" id="KW-0433">Leucine-rich repeat</keyword>
<sequence length="433" mass="47708">MAKKQKIPPPGKRNDPTTNFYTRKKWRFLFLGQSLELQGKQIVPRGMQIIGNALAKNKHVVRLDISHNKIGDAGAVAVAELLRRNETILHLNLAQNGITDVGGIALASAFIPNVSPNGQPGQWNRTLFTLVLAGNELGDATLLALSKAAACHRDLSRVDLSWNKIGPLGTKCLLRSMQRNPLCTYNLVANMIGDEGTEHLCEALQRYGNKTLTTLNLYRNDVSYRGCKAVGRLIENNEFILDLGLHSNTIGLRGMQELRHHLTSAPNRLRSINLNNCMLGDDGAQEVATIIEADLPTLERLSIADNNITDVGGMAIVKSLMVNNFLISVSCTGNRFGAKTVELTLQLLESAKVLKLLDFTNSIESSEMQRTLTFAGGDAEGLRVDVGEMKETTLESVLQRIAEYMQMVLDVEAEKSRNRKLRKKKLPVESKAS</sequence>
<dbReference type="SUPFAM" id="SSF52047">
    <property type="entry name" value="RNI-like"/>
    <property type="match status" value="1"/>
</dbReference>
<proteinExistence type="predicted"/>
<dbReference type="VEuPathDB" id="TriTrypDB:TvY486_0503800"/>
<dbReference type="PANTHER" id="PTHR24113:SF12">
    <property type="entry name" value="RAN GTPASE-ACTIVATING PROTEIN 1"/>
    <property type="match status" value="1"/>
</dbReference>
<dbReference type="InterPro" id="IPR001611">
    <property type="entry name" value="Leu-rich_rpt"/>
</dbReference>
<dbReference type="GO" id="GO:0005096">
    <property type="term" value="F:GTPase activator activity"/>
    <property type="evidence" value="ECO:0007669"/>
    <property type="project" value="InterPro"/>
</dbReference>
<gene>
    <name evidence="4" type="ORF">TVY486_0503800</name>
</gene>
<dbReference type="GO" id="GO:0005829">
    <property type="term" value="C:cytosol"/>
    <property type="evidence" value="ECO:0007669"/>
    <property type="project" value="TreeGrafter"/>
</dbReference>
<dbReference type="AlphaFoldDB" id="G0TW63"/>